<evidence type="ECO:0000259" key="2">
    <source>
        <dbReference type="PROSITE" id="PS50943"/>
    </source>
</evidence>
<dbReference type="Gene3D" id="1.10.260.40">
    <property type="entry name" value="lambda repressor-like DNA-binding domains"/>
    <property type="match status" value="1"/>
</dbReference>
<dbReference type="GO" id="GO:0003677">
    <property type="term" value="F:DNA binding"/>
    <property type="evidence" value="ECO:0007669"/>
    <property type="project" value="UniProtKB-KW"/>
</dbReference>
<dbReference type="PANTHER" id="PTHR46797:SF1">
    <property type="entry name" value="METHYLPHOSPHONATE SYNTHASE"/>
    <property type="match status" value="1"/>
</dbReference>
<dbReference type="PANTHER" id="PTHR46797">
    <property type="entry name" value="HTH-TYPE TRANSCRIPTIONAL REGULATOR"/>
    <property type="match status" value="1"/>
</dbReference>
<dbReference type="SUPFAM" id="SSF47413">
    <property type="entry name" value="lambda repressor-like DNA-binding domains"/>
    <property type="match status" value="1"/>
</dbReference>
<accession>A0A3E3IW48</accession>
<dbReference type="AlphaFoldDB" id="A0A3E3IW48"/>
<dbReference type="InterPro" id="IPR010982">
    <property type="entry name" value="Lambda_DNA-bd_dom_sf"/>
</dbReference>
<dbReference type="GO" id="GO:0005829">
    <property type="term" value="C:cytosol"/>
    <property type="evidence" value="ECO:0007669"/>
    <property type="project" value="TreeGrafter"/>
</dbReference>
<dbReference type="InterPro" id="IPR001387">
    <property type="entry name" value="Cro/C1-type_HTH"/>
</dbReference>
<dbReference type="CDD" id="cd00093">
    <property type="entry name" value="HTH_XRE"/>
    <property type="match status" value="1"/>
</dbReference>
<comment type="caution">
    <text evidence="3">The sequence shown here is derived from an EMBL/GenBank/DDBJ whole genome shotgun (WGS) entry which is preliminary data.</text>
</comment>
<keyword evidence="1" id="KW-0238">DNA-binding</keyword>
<evidence type="ECO:0000256" key="1">
    <source>
        <dbReference type="ARBA" id="ARBA00023125"/>
    </source>
</evidence>
<reference evidence="3 4" key="1">
    <citation type="submission" date="2018-08" db="EMBL/GenBank/DDBJ databases">
        <title>A genome reference for cultivated species of the human gut microbiota.</title>
        <authorList>
            <person name="Zou Y."/>
            <person name="Xue W."/>
            <person name="Luo G."/>
        </authorList>
    </citation>
    <scope>NUCLEOTIDE SEQUENCE [LARGE SCALE GENOMIC DNA]</scope>
    <source>
        <strain evidence="3 4">AF26-4BH</strain>
    </source>
</reference>
<dbReference type="EMBL" id="QVLU01000011">
    <property type="protein sequence ID" value="RGE71276.1"/>
    <property type="molecule type" value="Genomic_DNA"/>
</dbReference>
<feature type="domain" description="HTH cro/C1-type" evidence="2">
    <location>
        <begin position="10"/>
        <end position="64"/>
    </location>
</feature>
<dbReference type="InterPro" id="IPR050807">
    <property type="entry name" value="TransReg_Diox_bact_type"/>
</dbReference>
<evidence type="ECO:0000313" key="3">
    <source>
        <dbReference type="EMBL" id="RGE71276.1"/>
    </source>
</evidence>
<proteinExistence type="predicted"/>
<protein>
    <submittedName>
        <fullName evidence="3">Helix-turn-helix domain-containing protein</fullName>
    </submittedName>
</protein>
<dbReference type="Pfam" id="PF01381">
    <property type="entry name" value="HTH_3"/>
    <property type="match status" value="1"/>
</dbReference>
<name>A0A3E3IW48_9FIRM</name>
<evidence type="ECO:0000313" key="4">
    <source>
        <dbReference type="Proteomes" id="UP000261166"/>
    </source>
</evidence>
<dbReference type="SMART" id="SM00530">
    <property type="entry name" value="HTH_XRE"/>
    <property type="match status" value="1"/>
</dbReference>
<dbReference type="OrthoDB" id="1954354at2"/>
<gene>
    <name evidence="3" type="ORF">DWY69_13880</name>
</gene>
<dbReference type="PROSITE" id="PS50943">
    <property type="entry name" value="HTH_CROC1"/>
    <property type="match status" value="1"/>
</dbReference>
<dbReference type="Proteomes" id="UP000261166">
    <property type="component" value="Unassembled WGS sequence"/>
</dbReference>
<dbReference type="GO" id="GO:0003700">
    <property type="term" value="F:DNA-binding transcription factor activity"/>
    <property type="evidence" value="ECO:0007669"/>
    <property type="project" value="TreeGrafter"/>
</dbReference>
<organism evidence="3 4">
    <name type="scientific">Eisenbergiella massiliensis</name>
    <dbReference type="NCBI Taxonomy" id="1720294"/>
    <lineage>
        <taxon>Bacteria</taxon>
        <taxon>Bacillati</taxon>
        <taxon>Bacillota</taxon>
        <taxon>Clostridia</taxon>
        <taxon>Lachnospirales</taxon>
        <taxon>Lachnospiraceae</taxon>
        <taxon>Eisenbergiella</taxon>
    </lineage>
</organism>
<sequence length="130" mass="14516">MDMAYVGDRIKKRRKELHLTIAQVRDKTGISTGNLSEIENGKKLPSAPALLGLSNALNCTCDWILRDDVSDNITLKSDISLDNFEISLIKELRTLSKSEQIEIFEIIKIKNKLKGEKSSPSQLDNSSKLA</sequence>